<dbReference type="Gene3D" id="1.20.120.20">
    <property type="entry name" value="Apolipoprotein"/>
    <property type="match status" value="1"/>
</dbReference>
<evidence type="ECO:0000313" key="5">
    <source>
        <dbReference type="Proteomes" id="UP000254507"/>
    </source>
</evidence>
<feature type="region of interest" description="Disordered" evidence="2">
    <location>
        <begin position="198"/>
        <end position="218"/>
    </location>
</feature>
<dbReference type="Pfam" id="PF05658">
    <property type="entry name" value="YadA_head"/>
    <property type="match status" value="1"/>
</dbReference>
<evidence type="ECO:0000256" key="1">
    <source>
        <dbReference type="SAM" id="Coils"/>
    </source>
</evidence>
<dbReference type="EMBL" id="UFSB01000001">
    <property type="protein sequence ID" value="SUU38928.1"/>
    <property type="molecule type" value="Genomic_DNA"/>
</dbReference>
<feature type="coiled-coil region" evidence="1">
    <location>
        <begin position="445"/>
        <end position="516"/>
    </location>
</feature>
<feature type="compositionally biased region" description="Low complexity" evidence="2">
    <location>
        <begin position="255"/>
        <end position="271"/>
    </location>
</feature>
<dbReference type="SUPFAM" id="SSF58113">
    <property type="entry name" value="Apolipoprotein A-I"/>
    <property type="match status" value="1"/>
</dbReference>
<feature type="domain" description="Trimeric autotransporter adhesin YadA-like head" evidence="3">
    <location>
        <begin position="89"/>
        <end position="115"/>
    </location>
</feature>
<dbReference type="InterPro" id="IPR011049">
    <property type="entry name" value="Serralysin-like_metalloprot_C"/>
</dbReference>
<dbReference type="SUPFAM" id="SSF101967">
    <property type="entry name" value="Adhesin YadA, collagen-binding domain"/>
    <property type="match status" value="1"/>
</dbReference>
<name>A0A380VHD5_9PAST</name>
<evidence type="ECO:0000259" key="3">
    <source>
        <dbReference type="Pfam" id="PF05658"/>
    </source>
</evidence>
<protein>
    <recommendedName>
        <fullName evidence="3">Trimeric autotransporter adhesin YadA-like head domain-containing protein</fullName>
    </recommendedName>
</protein>
<keyword evidence="1" id="KW-0175">Coiled coil</keyword>
<accession>A0A380VHD5</accession>
<dbReference type="RefSeq" id="WP_115610100.1">
    <property type="nucleotide sequence ID" value="NZ_UFSB01000001.1"/>
</dbReference>
<organism evidence="4 5">
    <name type="scientific">Actinobacillus seminis</name>
    <dbReference type="NCBI Taxonomy" id="722"/>
    <lineage>
        <taxon>Bacteria</taxon>
        <taxon>Pseudomonadati</taxon>
        <taxon>Pseudomonadota</taxon>
        <taxon>Gammaproteobacteria</taxon>
        <taxon>Pasteurellales</taxon>
        <taxon>Pasteurellaceae</taxon>
        <taxon>Actinobacillus</taxon>
    </lineage>
</organism>
<reference evidence="4 5" key="1">
    <citation type="submission" date="2018-06" db="EMBL/GenBank/DDBJ databases">
        <authorList>
            <consortium name="Pathogen Informatics"/>
            <person name="Doyle S."/>
        </authorList>
    </citation>
    <scope>NUCLEOTIDE SEQUENCE [LARGE SCALE GENOMIC DNA]</scope>
    <source>
        <strain evidence="4 5">NCTC10851</strain>
    </source>
</reference>
<dbReference type="AlphaFoldDB" id="A0A380VHD5"/>
<feature type="region of interest" description="Disordered" evidence="2">
    <location>
        <begin position="251"/>
        <end position="273"/>
    </location>
</feature>
<evidence type="ECO:0000256" key="2">
    <source>
        <dbReference type="SAM" id="MobiDB-lite"/>
    </source>
</evidence>
<evidence type="ECO:0000313" key="4">
    <source>
        <dbReference type="EMBL" id="SUU38928.1"/>
    </source>
</evidence>
<dbReference type="GO" id="GO:0019867">
    <property type="term" value="C:outer membrane"/>
    <property type="evidence" value="ECO:0007669"/>
    <property type="project" value="InterPro"/>
</dbReference>
<dbReference type="Gene3D" id="2.150.10.10">
    <property type="entry name" value="Serralysin-like metalloprotease, C-terminal"/>
    <property type="match status" value="1"/>
</dbReference>
<sequence>MKKFKKNNSDYNNTDQLLSEIKDRITKKDEIEKKGKNGVEATPEEKREQFDKITKQIEENKKILLAGKGILSKQEKDELKNTNWQGNKAEGKNSIAIGYKAMTDNNAENSVAVGNMSEAKEAKVFSVGSDSLKRRVVNVEKGKIDTASYGAINGSQLYALASKIGLTVNGATGGTGNTQNNTDFGDLGITLTSVKNNNSANTGGTGTAPGNGVTNESTIKNKPTTIKEAIESLDKVIASVMSKESYIEFEGNSSNGTATAPQPAGTTAQNAGDKVRVSLGKTLKLQGEGTETINKFAGDNIRVVKKANGADGKDATLEIKLAKDLKNLDTVTIGGNQMTGGNTTTQGNGKQTVLTSEKIEIGKALNGNAGSGSTNNKAPITLDTTQKDSPKIEFATTDKNGKKQGTGQISGLKDISDEEAKKDPTLATNVKFVQDEVKKSGDELKKTIEKNKEELTKNLEEHKKDTKKQIDDLSKKFDDTKTELDQKFETNKEELNKQLETTKKEFNDKIKVMNDAKPFDYYTEDGKKIVKVKENKDGKDIYKFYEAKEDGSKGDKEVAIE</sequence>
<dbReference type="Proteomes" id="UP000254507">
    <property type="component" value="Unassembled WGS sequence"/>
</dbReference>
<feature type="region of interest" description="Disordered" evidence="2">
    <location>
        <begin position="396"/>
        <end position="420"/>
    </location>
</feature>
<proteinExistence type="predicted"/>
<dbReference type="InterPro" id="IPR008640">
    <property type="entry name" value="Adhesin_Head_dom"/>
</dbReference>
<gene>
    <name evidence="4" type="ORF">NCTC10851_02361</name>
</gene>